<dbReference type="InterPro" id="IPR046522">
    <property type="entry name" value="DUF6699"/>
</dbReference>
<dbReference type="HOGENOM" id="CLU_078286_0_0_1"/>
<proteinExistence type="predicted"/>
<reference evidence="4" key="1">
    <citation type="journal article" date="2014" name="Proc. Natl. Acad. Sci. U.S.A.">
        <title>Extensive sampling of basidiomycete genomes demonstrates inadequacy of the white-rot/brown-rot paradigm for wood decay fungi.</title>
        <authorList>
            <person name="Riley R."/>
            <person name="Salamov A.A."/>
            <person name="Brown D.W."/>
            <person name="Nagy L.G."/>
            <person name="Floudas D."/>
            <person name="Held B.W."/>
            <person name="Levasseur A."/>
            <person name="Lombard V."/>
            <person name="Morin E."/>
            <person name="Otillar R."/>
            <person name="Lindquist E.A."/>
            <person name="Sun H."/>
            <person name="LaButti K.M."/>
            <person name="Schmutz J."/>
            <person name="Jabbour D."/>
            <person name="Luo H."/>
            <person name="Baker S.E."/>
            <person name="Pisabarro A.G."/>
            <person name="Walton J.D."/>
            <person name="Blanchette R.A."/>
            <person name="Henrissat B."/>
            <person name="Martin F."/>
            <person name="Cullen D."/>
            <person name="Hibbett D.S."/>
            <person name="Grigoriev I.V."/>
        </authorList>
    </citation>
    <scope>NUCLEOTIDE SEQUENCE [LARGE SCALE GENOMIC DNA]</scope>
    <source>
        <strain evidence="4">MUCL 33604</strain>
    </source>
</reference>
<feature type="region of interest" description="Disordered" evidence="1">
    <location>
        <begin position="24"/>
        <end position="58"/>
    </location>
</feature>
<organism evidence="3 4">
    <name type="scientific">Jaapia argillacea MUCL 33604</name>
    <dbReference type="NCBI Taxonomy" id="933084"/>
    <lineage>
        <taxon>Eukaryota</taxon>
        <taxon>Fungi</taxon>
        <taxon>Dikarya</taxon>
        <taxon>Basidiomycota</taxon>
        <taxon>Agaricomycotina</taxon>
        <taxon>Agaricomycetes</taxon>
        <taxon>Agaricomycetidae</taxon>
        <taxon>Jaapiales</taxon>
        <taxon>Jaapiaceae</taxon>
        <taxon>Jaapia</taxon>
    </lineage>
</organism>
<dbReference type="EMBL" id="KL197713">
    <property type="protein sequence ID" value="KDQ61124.1"/>
    <property type="molecule type" value="Genomic_DNA"/>
</dbReference>
<dbReference type="AlphaFoldDB" id="A0A067Q2C8"/>
<feature type="compositionally biased region" description="Polar residues" evidence="1">
    <location>
        <begin position="24"/>
        <end position="38"/>
    </location>
</feature>
<accession>A0A067Q2C8</accession>
<dbReference type="Pfam" id="PF20415">
    <property type="entry name" value="DUF6699"/>
    <property type="match status" value="1"/>
</dbReference>
<dbReference type="Proteomes" id="UP000027265">
    <property type="component" value="Unassembled WGS sequence"/>
</dbReference>
<evidence type="ECO:0000256" key="1">
    <source>
        <dbReference type="SAM" id="MobiDB-lite"/>
    </source>
</evidence>
<name>A0A067Q2C8_9AGAM</name>
<evidence type="ECO:0000313" key="4">
    <source>
        <dbReference type="Proteomes" id="UP000027265"/>
    </source>
</evidence>
<protein>
    <recommendedName>
        <fullName evidence="2">DUF6699 domain-containing protein</fullName>
    </recommendedName>
</protein>
<keyword evidence="4" id="KW-1185">Reference proteome</keyword>
<sequence>MTSPCHAASSTGYSYVSAKSHSNSQTVSPPWSAGSLSPPSHGHALVGYGPSTPGAPRMGPVSLPATTTYGLSTPPQSPTAIRTPFMEIHPALVLRHPPTMFFNLLLSINRMAFMVRYPTSPMPELATRPPTTRLSINVPQLPQWSFTVENPNGVTVYDVLVRIHSKMNGRVTQAEWQSQFSESAQQTATASFQARTSGDDATRQDGVKRVDFLGANTWCAGLRADGSTGRWDVLFIPRSA</sequence>
<dbReference type="InParanoid" id="A0A067Q2C8"/>
<evidence type="ECO:0000259" key="2">
    <source>
        <dbReference type="Pfam" id="PF20415"/>
    </source>
</evidence>
<gene>
    <name evidence="3" type="ORF">JAAARDRAFT_191235</name>
</gene>
<evidence type="ECO:0000313" key="3">
    <source>
        <dbReference type="EMBL" id="KDQ61124.1"/>
    </source>
</evidence>
<dbReference type="OrthoDB" id="3265169at2759"/>
<feature type="domain" description="DUF6699" evidence="2">
    <location>
        <begin position="106"/>
        <end position="224"/>
    </location>
</feature>